<proteinExistence type="predicted"/>
<keyword evidence="2" id="KW-1133">Transmembrane helix</keyword>
<evidence type="ECO:0000256" key="2">
    <source>
        <dbReference type="SAM" id="Phobius"/>
    </source>
</evidence>
<keyword evidence="2" id="KW-0812">Transmembrane</keyword>
<feature type="region of interest" description="Disordered" evidence="1">
    <location>
        <begin position="147"/>
        <end position="231"/>
    </location>
</feature>
<keyword evidence="4" id="KW-1185">Reference proteome</keyword>
<comment type="caution">
    <text evidence="3">The sequence shown here is derived from an EMBL/GenBank/DDBJ whole genome shotgun (WGS) entry which is preliminary data.</text>
</comment>
<feature type="compositionally biased region" description="Basic and acidic residues" evidence="1">
    <location>
        <begin position="175"/>
        <end position="204"/>
    </location>
</feature>
<evidence type="ECO:0000256" key="1">
    <source>
        <dbReference type="SAM" id="MobiDB-lite"/>
    </source>
</evidence>
<accession>A0AAD3XPR4</accession>
<evidence type="ECO:0000313" key="3">
    <source>
        <dbReference type="EMBL" id="GMH12867.1"/>
    </source>
</evidence>
<sequence length="231" mass="25239">MLVLCCQGFSLLLILDGLLGFYGAMMFWLLWRAPANGLQCWTVDPGAWILMMDGTPKWLLIMLAPMLKLLDAAPSSDAVEDGRKVYAEKALGWLDVPFGRNPEAGALLPGFAKAAAAGPCFCISRSPSTKPRCKSTNLARECITTSRLQPRQLQQRKQPRPGFSIKKIQPALSDPKIRAKEVPYISQDKDQRGPKHAHPTRDQHAIIGKAATTSDTPDLPKSPTTGAAKFS</sequence>
<gene>
    <name evidence="3" type="ORF">Nepgr_014708</name>
</gene>
<feature type="compositionally biased region" description="Low complexity" evidence="1">
    <location>
        <begin position="147"/>
        <end position="156"/>
    </location>
</feature>
<dbReference type="AlphaFoldDB" id="A0AAD3XPR4"/>
<protein>
    <submittedName>
        <fullName evidence="3">Uncharacterized protein</fullName>
    </submittedName>
</protein>
<reference evidence="3" key="1">
    <citation type="submission" date="2023-05" db="EMBL/GenBank/DDBJ databases">
        <title>Nepenthes gracilis genome sequencing.</title>
        <authorList>
            <person name="Fukushima K."/>
        </authorList>
    </citation>
    <scope>NUCLEOTIDE SEQUENCE</scope>
    <source>
        <strain evidence="3">SING2019-196</strain>
    </source>
</reference>
<keyword evidence="2" id="KW-0472">Membrane</keyword>
<dbReference type="Proteomes" id="UP001279734">
    <property type="component" value="Unassembled WGS sequence"/>
</dbReference>
<feature type="transmembrane region" description="Helical" evidence="2">
    <location>
        <begin position="12"/>
        <end position="31"/>
    </location>
</feature>
<organism evidence="3 4">
    <name type="scientific">Nepenthes gracilis</name>
    <name type="common">Slender pitcher plant</name>
    <dbReference type="NCBI Taxonomy" id="150966"/>
    <lineage>
        <taxon>Eukaryota</taxon>
        <taxon>Viridiplantae</taxon>
        <taxon>Streptophyta</taxon>
        <taxon>Embryophyta</taxon>
        <taxon>Tracheophyta</taxon>
        <taxon>Spermatophyta</taxon>
        <taxon>Magnoliopsida</taxon>
        <taxon>eudicotyledons</taxon>
        <taxon>Gunneridae</taxon>
        <taxon>Pentapetalae</taxon>
        <taxon>Caryophyllales</taxon>
        <taxon>Nepenthaceae</taxon>
        <taxon>Nepenthes</taxon>
    </lineage>
</organism>
<name>A0AAD3XPR4_NEPGR</name>
<dbReference type="EMBL" id="BSYO01000012">
    <property type="protein sequence ID" value="GMH12867.1"/>
    <property type="molecule type" value="Genomic_DNA"/>
</dbReference>
<evidence type="ECO:0000313" key="4">
    <source>
        <dbReference type="Proteomes" id="UP001279734"/>
    </source>
</evidence>